<dbReference type="PANTHER" id="PTHR35276">
    <property type="entry name" value="S-ADENOSYL-L-METHIONINE-DEPENDENT METHYLTRANSFERASES SUPERFAMILY PROTEIN"/>
    <property type="match status" value="1"/>
</dbReference>
<proteinExistence type="predicted"/>
<dbReference type="eggNOG" id="COG0144">
    <property type="taxonomic scope" value="Bacteria"/>
</dbReference>
<dbReference type="Proteomes" id="UP000030361">
    <property type="component" value="Chromosome"/>
</dbReference>
<name>A0A1S6QL51_9LACO</name>
<evidence type="ECO:0000313" key="2">
    <source>
        <dbReference type="Proteomes" id="UP000030361"/>
    </source>
</evidence>
<dbReference type="Gene3D" id="3.40.50.150">
    <property type="entry name" value="Vaccinia Virus protein VP39"/>
    <property type="match status" value="1"/>
</dbReference>
<gene>
    <name evidence="1" type="ORF">PL11_008180</name>
</gene>
<protein>
    <submittedName>
        <fullName evidence="1">SAM-dependent methyltransferase</fullName>
    </submittedName>
</protein>
<evidence type="ECO:0000313" key="1">
    <source>
        <dbReference type="EMBL" id="AQW22367.1"/>
    </source>
</evidence>
<dbReference type="RefSeq" id="WP_035167688.1">
    <property type="nucleotide sequence ID" value="NZ_CP018906.1"/>
</dbReference>
<dbReference type="Pfam" id="PF06962">
    <property type="entry name" value="rRNA_methylase"/>
    <property type="match status" value="1"/>
</dbReference>
<organism evidence="1 2">
    <name type="scientific">Lentilactobacillus curieae</name>
    <dbReference type="NCBI Taxonomy" id="1138822"/>
    <lineage>
        <taxon>Bacteria</taxon>
        <taxon>Bacillati</taxon>
        <taxon>Bacillota</taxon>
        <taxon>Bacilli</taxon>
        <taxon>Lactobacillales</taxon>
        <taxon>Lactobacillaceae</taxon>
        <taxon>Lentilactobacillus</taxon>
    </lineage>
</organism>
<keyword evidence="1" id="KW-0489">Methyltransferase</keyword>
<accession>A0A1S6QL51</accession>
<reference evidence="1 2" key="1">
    <citation type="journal article" date="2015" name="Genome Announc.">
        <title>Genome Sequence of Lactobacillus curieae CCTCC M 2011381T, a Novel Producer of Gamma-aminobutyric Acid.</title>
        <authorList>
            <person name="Wang Y."/>
            <person name="Wang Y."/>
            <person name="Lang C."/>
            <person name="Wei D."/>
            <person name="Xu P."/>
            <person name="Xie J."/>
        </authorList>
    </citation>
    <scope>NUCLEOTIDE SEQUENCE [LARGE SCALE GENOMIC DNA]</scope>
    <source>
        <strain evidence="1 2">CCTCC M 2011381</strain>
    </source>
</reference>
<dbReference type="GO" id="GO:0008168">
    <property type="term" value="F:methyltransferase activity"/>
    <property type="evidence" value="ECO:0007669"/>
    <property type="project" value="UniProtKB-KW"/>
</dbReference>
<dbReference type="KEGG" id="lcu:PL11_008180"/>
<dbReference type="EMBL" id="CP018906">
    <property type="protein sequence ID" value="AQW22367.1"/>
    <property type="molecule type" value="Genomic_DNA"/>
</dbReference>
<dbReference type="InterPro" id="IPR010719">
    <property type="entry name" value="MnmM_MeTrfase"/>
</dbReference>
<dbReference type="SUPFAM" id="SSF53335">
    <property type="entry name" value="S-adenosyl-L-methionine-dependent methyltransferases"/>
    <property type="match status" value="1"/>
</dbReference>
<sequence length="189" mass="20615">MLQSALSFSHTLLSNAVKPGDRVIDATMGNGHDTLFLAQLVGDSGHVDAFDIQKQALTSTNGLLEKNQIAKNTYTLHQASHDTIAKTVPASEPISAAIFNLGYLPGGDKTVITHKDSSLNAIKQCLDLLFPHGLVIVVLYYGHEGGVEEKNAILQFASQLDQHQFNVMTYQFINQVQAPPICLAFEKRK</sequence>
<dbReference type="PANTHER" id="PTHR35276:SF1">
    <property type="entry name" value="TRNA (MNM(5)S(2)U34)-METHYLTRANSFERASE, CHLOROPLASTIC"/>
    <property type="match status" value="1"/>
</dbReference>
<keyword evidence="2" id="KW-1185">Reference proteome</keyword>
<dbReference type="GO" id="GO:0032259">
    <property type="term" value="P:methylation"/>
    <property type="evidence" value="ECO:0007669"/>
    <property type="project" value="UniProtKB-KW"/>
</dbReference>
<dbReference type="AlphaFoldDB" id="A0A1S6QL51"/>
<dbReference type="InterPro" id="IPR029063">
    <property type="entry name" value="SAM-dependent_MTases_sf"/>
</dbReference>
<keyword evidence="1" id="KW-0808">Transferase</keyword>